<protein>
    <submittedName>
        <fullName evidence="2">P</fullName>
    </submittedName>
</protein>
<dbReference type="Proteomes" id="UP001161655">
    <property type="component" value="Segment"/>
</dbReference>
<proteinExistence type="predicted"/>
<reference evidence="2" key="2">
    <citation type="journal article" date="2021" name="Viruses">
        <title>Illuminating the Plant Rhabdovirus Landscape through Metatranscriptomics Data.</title>
        <authorList>
            <person name="Bejerman N."/>
            <person name="Dietzgen R.G."/>
            <person name="Debat H."/>
        </authorList>
    </citation>
    <scope>NUCLEOTIDE SEQUENCE</scope>
</reference>
<feature type="region of interest" description="Disordered" evidence="1">
    <location>
        <begin position="182"/>
        <end position="233"/>
    </location>
</feature>
<dbReference type="RefSeq" id="YP_010802245.1">
    <property type="nucleotide sequence ID" value="NC_076971.1"/>
</dbReference>
<dbReference type="GeneID" id="80540963"/>
<evidence type="ECO:0000256" key="1">
    <source>
        <dbReference type="SAM" id="MobiDB-lite"/>
    </source>
</evidence>
<name>A0A8D9PGQ5_9RHAB</name>
<organism evidence="2 3">
    <name type="scientific">Asclepias syriaca virus 1</name>
    <dbReference type="NCBI Taxonomy" id="2793722"/>
    <lineage>
        <taxon>Viruses</taxon>
        <taxon>Riboviria</taxon>
        <taxon>Orthornavirae</taxon>
        <taxon>Negarnaviricota</taxon>
        <taxon>Haploviricotina</taxon>
        <taxon>Monjiviricetes</taxon>
        <taxon>Mononegavirales</taxon>
        <taxon>Rhabdoviridae</taxon>
        <taxon>Betarhabdovirinae</taxon>
        <taxon>Alphacytorhabdovirus</taxon>
        <taxon>Alphacytorhabdovirus asclepiadis</taxon>
        <taxon>Cytorhabdovirus asclepiadis</taxon>
    </lineage>
</organism>
<dbReference type="KEGG" id="vg:80540963"/>
<reference evidence="2" key="1">
    <citation type="journal article" date="2021" name="J. Anim. Genet.">
        <title>Illuminating the plant rhabdovirus landscape through metatranscriptomics data.</title>
        <authorList>
            <person name="Bejerman N."/>
            <person name="Dietzgen R.G."/>
            <person name="Debat H."/>
        </authorList>
    </citation>
    <scope>NUCLEOTIDE SEQUENCE</scope>
</reference>
<accession>A0A8D9PGQ5</accession>
<feature type="compositionally biased region" description="Polar residues" evidence="1">
    <location>
        <begin position="220"/>
        <end position="230"/>
    </location>
</feature>
<keyword evidence="3" id="KW-1185">Reference proteome</keyword>
<evidence type="ECO:0000313" key="3">
    <source>
        <dbReference type="Proteomes" id="UP001161655"/>
    </source>
</evidence>
<dbReference type="EMBL" id="BK014298">
    <property type="protein sequence ID" value="DAF42285.1"/>
    <property type="molecule type" value="Viral_cRNA"/>
</dbReference>
<sequence length="304" mass="33791">MGESDSYDDMDYGLAASHDLFRIAEDDDRHSEDAEIVPGPSTSIDEVVDDDLDPLPMDPKAIISMLIDSCKELGVQHEQEMTNTVLASSSVYEINEDSLRWFVLGITYSNNKRIIPSIEDLIKDMKAEIKTLQIATSSLKTSSMDITQKMVSVKDDVIDGFDKLRANVLDTVMETAKIRIAAGKEKAASPDDPKGSTSRKIEEKKEQGIKIRERPEEKTSAPTKVMDQTPSSSSSVSLLKEKIKMLVAEKGDLKKLSRLDENDVDALITDAEFAEIKYGDEKAIINEIKDDILIRLATADLLKY</sequence>
<evidence type="ECO:0000313" key="2">
    <source>
        <dbReference type="EMBL" id="DAF42285.1"/>
    </source>
</evidence>
<feature type="compositionally biased region" description="Basic and acidic residues" evidence="1">
    <location>
        <begin position="182"/>
        <end position="219"/>
    </location>
</feature>